<protein>
    <submittedName>
        <fullName evidence="1">Uncharacterized protein</fullName>
    </submittedName>
</protein>
<keyword evidence="2" id="KW-1185">Reference proteome</keyword>
<reference evidence="1" key="1">
    <citation type="submission" date="2020-08" db="EMBL/GenBank/DDBJ databases">
        <title>Multicomponent nature underlies the extraordinary mechanical properties of spider dragline silk.</title>
        <authorList>
            <person name="Kono N."/>
            <person name="Nakamura H."/>
            <person name="Mori M."/>
            <person name="Yoshida Y."/>
            <person name="Ohtoshi R."/>
            <person name="Malay A.D."/>
            <person name="Moran D.A.P."/>
            <person name="Tomita M."/>
            <person name="Numata K."/>
            <person name="Arakawa K."/>
        </authorList>
    </citation>
    <scope>NUCLEOTIDE SEQUENCE</scope>
</reference>
<organism evidence="1 2">
    <name type="scientific">Trichonephila clavipes</name>
    <name type="common">Golden silk orbweaver</name>
    <name type="synonym">Nephila clavipes</name>
    <dbReference type="NCBI Taxonomy" id="2585209"/>
    <lineage>
        <taxon>Eukaryota</taxon>
        <taxon>Metazoa</taxon>
        <taxon>Ecdysozoa</taxon>
        <taxon>Arthropoda</taxon>
        <taxon>Chelicerata</taxon>
        <taxon>Arachnida</taxon>
        <taxon>Araneae</taxon>
        <taxon>Araneomorphae</taxon>
        <taxon>Entelegynae</taxon>
        <taxon>Araneoidea</taxon>
        <taxon>Nephilidae</taxon>
        <taxon>Trichonephila</taxon>
    </lineage>
</organism>
<dbReference type="Proteomes" id="UP000887159">
    <property type="component" value="Unassembled WGS sequence"/>
</dbReference>
<dbReference type="AlphaFoldDB" id="A0A8X6SKA6"/>
<dbReference type="EMBL" id="BMAU01021334">
    <property type="protein sequence ID" value="GFY15314.1"/>
    <property type="molecule type" value="Genomic_DNA"/>
</dbReference>
<evidence type="ECO:0000313" key="2">
    <source>
        <dbReference type="Proteomes" id="UP000887159"/>
    </source>
</evidence>
<sequence length="77" mass="8761">MQAFGIRIMDASFFLLSNAPKTITFKFSEWPGAQNIGDGQEFTSLKTVKQHLDNFYTKKLAGFYRKGDLPELGQKQI</sequence>
<name>A0A8X6SKA6_TRICX</name>
<accession>A0A8X6SKA6</accession>
<proteinExistence type="predicted"/>
<evidence type="ECO:0000313" key="1">
    <source>
        <dbReference type="EMBL" id="GFY15314.1"/>
    </source>
</evidence>
<comment type="caution">
    <text evidence="1">The sequence shown here is derived from an EMBL/GenBank/DDBJ whole genome shotgun (WGS) entry which is preliminary data.</text>
</comment>
<gene>
    <name evidence="1" type="ORF">TNCV_1571251</name>
</gene>